<proteinExistence type="predicted"/>
<reference evidence="2" key="1">
    <citation type="submission" date="2016-10" db="EMBL/GenBank/DDBJ databases">
        <authorList>
            <person name="Varghese N."/>
            <person name="Submissions S."/>
        </authorList>
    </citation>
    <scope>NUCLEOTIDE SEQUENCE [LARGE SCALE GENOMIC DNA]</scope>
    <source>
        <strain evidence="2">CGMCC 1.6992</strain>
    </source>
</reference>
<dbReference type="EMBL" id="FNBC01000058">
    <property type="protein sequence ID" value="SDF45059.1"/>
    <property type="molecule type" value="Genomic_DNA"/>
</dbReference>
<protein>
    <submittedName>
        <fullName evidence="1">Uncharacterized protein</fullName>
    </submittedName>
</protein>
<keyword evidence="2" id="KW-1185">Reference proteome</keyword>
<gene>
    <name evidence="1" type="ORF">SAMN04488243_1584</name>
</gene>
<dbReference type="STRING" id="482827.SAMN04488243_1584"/>
<dbReference type="Proteomes" id="UP000199446">
    <property type="component" value="Unassembled WGS sequence"/>
</dbReference>
<name>A0A1G7L7R1_9DEIN</name>
<dbReference type="RefSeq" id="WP_093008669.1">
    <property type="nucleotide sequence ID" value="NZ_FNBC01000058.1"/>
</dbReference>
<organism evidence="1 2">
    <name type="scientific">Thermus arciformis</name>
    <dbReference type="NCBI Taxonomy" id="482827"/>
    <lineage>
        <taxon>Bacteria</taxon>
        <taxon>Thermotogati</taxon>
        <taxon>Deinococcota</taxon>
        <taxon>Deinococci</taxon>
        <taxon>Thermales</taxon>
        <taxon>Thermaceae</taxon>
        <taxon>Thermus</taxon>
    </lineage>
</organism>
<evidence type="ECO:0000313" key="2">
    <source>
        <dbReference type="Proteomes" id="UP000199446"/>
    </source>
</evidence>
<dbReference type="OrthoDB" id="31987at2"/>
<accession>A0A1G7L7R1</accession>
<dbReference type="AlphaFoldDB" id="A0A1G7L7R1"/>
<evidence type="ECO:0000313" key="1">
    <source>
        <dbReference type="EMBL" id="SDF45059.1"/>
    </source>
</evidence>
<sequence>MVYLLDLSGVYCEPVEPHLIRLLAEASGESPFYLSQAFYELLPRLKEEGPGVLEALFPGASALYPKAFRRRARPFPEPFLLVSDLPPPEGLRAFYHPEKLRALALALEAIGASPEEALYLDDNPLWVERARALVRAELFLPYGVSGQGCLG</sequence>